<evidence type="ECO:0000313" key="1">
    <source>
        <dbReference type="EMBL" id="SVD42220.1"/>
    </source>
</evidence>
<gene>
    <name evidence="1" type="ORF">METZ01_LOCUS395074</name>
</gene>
<proteinExistence type="predicted"/>
<protein>
    <submittedName>
        <fullName evidence="1">Uncharacterized protein</fullName>
    </submittedName>
</protein>
<accession>A0A382V6Z8</accession>
<organism evidence="1">
    <name type="scientific">marine metagenome</name>
    <dbReference type="NCBI Taxonomy" id="408172"/>
    <lineage>
        <taxon>unclassified sequences</taxon>
        <taxon>metagenomes</taxon>
        <taxon>ecological metagenomes</taxon>
    </lineage>
</organism>
<dbReference type="AlphaFoldDB" id="A0A382V6Z8"/>
<reference evidence="1" key="1">
    <citation type="submission" date="2018-05" db="EMBL/GenBank/DDBJ databases">
        <authorList>
            <person name="Lanie J.A."/>
            <person name="Ng W.-L."/>
            <person name="Kazmierczak K.M."/>
            <person name="Andrzejewski T.M."/>
            <person name="Davidsen T.M."/>
            <person name="Wayne K.J."/>
            <person name="Tettelin H."/>
            <person name="Glass J.I."/>
            <person name="Rusch D."/>
            <person name="Podicherti R."/>
            <person name="Tsui H.-C.T."/>
            <person name="Winkler M.E."/>
        </authorList>
    </citation>
    <scope>NUCLEOTIDE SEQUENCE</scope>
</reference>
<feature type="non-terminal residue" evidence="1">
    <location>
        <position position="185"/>
    </location>
</feature>
<sequence>MNEQELEDNILTNTESWINFSDLWRKVKGDKQKCFHKINSMIDTSQLIMKKEGKEKQVKKANFWNVGEFEFGLNWQENMLRECRLALTKVKKPLFLHHHTIIHTLNNKLTTDMMKLKKKDRIMTTKEIKKKYENYEEVKIWKPRHYIIIKHLERMLIYSNALLLFIDRANMHRTLGIINKSESKR</sequence>
<name>A0A382V6Z8_9ZZZZ</name>
<dbReference type="EMBL" id="UINC01149627">
    <property type="protein sequence ID" value="SVD42220.1"/>
    <property type="molecule type" value="Genomic_DNA"/>
</dbReference>